<keyword evidence="6" id="KW-0029">Amino-acid transport</keyword>
<evidence type="ECO:0000313" key="12">
    <source>
        <dbReference type="Proteomes" id="UP001300383"/>
    </source>
</evidence>
<dbReference type="GO" id="GO:0022857">
    <property type="term" value="F:transmembrane transporter activity"/>
    <property type="evidence" value="ECO:0007669"/>
    <property type="project" value="InterPro"/>
</dbReference>
<reference evidence="11 12" key="1">
    <citation type="submission" date="2023-05" db="EMBL/GenBank/DDBJ databases">
        <title>[ruminococcus] sp. nov., isolated from a pig farm feces dump.</title>
        <authorList>
            <person name="Chang Y.-H."/>
        </authorList>
    </citation>
    <scope>NUCLEOTIDE SEQUENCE [LARGE SCALE GENOMIC DNA]</scope>
    <source>
        <strain evidence="11 12">YH-rum2234</strain>
    </source>
</reference>
<dbReference type="GO" id="GO:0043190">
    <property type="term" value="C:ATP-binding cassette (ABC) transporter complex"/>
    <property type="evidence" value="ECO:0007669"/>
    <property type="project" value="InterPro"/>
</dbReference>
<dbReference type="InterPro" id="IPR035906">
    <property type="entry name" value="MetI-like_sf"/>
</dbReference>
<proteinExistence type="inferred from homology"/>
<feature type="transmembrane region" description="Helical" evidence="9">
    <location>
        <begin position="203"/>
        <end position="224"/>
    </location>
</feature>
<evidence type="ECO:0000256" key="9">
    <source>
        <dbReference type="RuleBase" id="RU363032"/>
    </source>
</evidence>
<evidence type="ECO:0000256" key="5">
    <source>
        <dbReference type="ARBA" id="ARBA00022692"/>
    </source>
</evidence>
<dbReference type="Pfam" id="PF00528">
    <property type="entry name" value="BPD_transp_1"/>
    <property type="match status" value="1"/>
</dbReference>
<evidence type="ECO:0000313" key="11">
    <source>
        <dbReference type="EMBL" id="MDI9243471.1"/>
    </source>
</evidence>
<dbReference type="CDD" id="cd06261">
    <property type="entry name" value="TM_PBP2"/>
    <property type="match status" value="1"/>
</dbReference>
<dbReference type="AlphaFoldDB" id="A0AAP4BE72"/>
<feature type="transmembrane region" description="Helical" evidence="9">
    <location>
        <begin position="23"/>
        <end position="45"/>
    </location>
</feature>
<keyword evidence="3 9" id="KW-0813">Transport</keyword>
<dbReference type="Proteomes" id="UP001300383">
    <property type="component" value="Unassembled WGS sequence"/>
</dbReference>
<keyword evidence="7 9" id="KW-1133">Transmembrane helix</keyword>
<dbReference type="InterPro" id="IPR000515">
    <property type="entry name" value="MetI-like"/>
</dbReference>
<evidence type="ECO:0000256" key="4">
    <source>
        <dbReference type="ARBA" id="ARBA00022475"/>
    </source>
</evidence>
<evidence type="ECO:0000256" key="6">
    <source>
        <dbReference type="ARBA" id="ARBA00022970"/>
    </source>
</evidence>
<name>A0AAP4BE72_9FIRM</name>
<dbReference type="EMBL" id="JASGBQ010000035">
    <property type="protein sequence ID" value="MDI9243471.1"/>
    <property type="molecule type" value="Genomic_DNA"/>
</dbReference>
<evidence type="ECO:0000259" key="10">
    <source>
        <dbReference type="PROSITE" id="PS50928"/>
    </source>
</evidence>
<keyword evidence="8 9" id="KW-0472">Membrane</keyword>
<dbReference type="Gene3D" id="1.10.3720.10">
    <property type="entry name" value="MetI-like"/>
    <property type="match status" value="1"/>
</dbReference>
<dbReference type="FunFam" id="1.10.3720.10:FF:000033">
    <property type="entry name" value="Polar amino acid ABC transporter permease"/>
    <property type="match status" value="1"/>
</dbReference>
<accession>A0AAP4BE72</accession>
<sequence length="230" mass="25279">MGDILEILSKYYPYYLQGVRNTVVLALIGVVGGVLCGLVICLLRMSKSRNPLMKVLRAFARVYIEVFRGTPVIVQLWVAYFGIPKLIPMPVGSLLGMNLECMVPCMIAVSLNSGAYVAEIFRAGIEAVDVGQMEAALCVGMKKGLAMRLVVLPQAIKNVVPALCNEFVTLIKETAVISYLGVADLFYMNSVVKTMTYNMLPCYLILAGFYFVLCFAASRLVGVLERRLRA</sequence>
<evidence type="ECO:0000256" key="8">
    <source>
        <dbReference type="ARBA" id="ARBA00023136"/>
    </source>
</evidence>
<dbReference type="RefSeq" id="WP_283231881.1">
    <property type="nucleotide sequence ID" value="NZ_JASGBQ010000035.1"/>
</dbReference>
<dbReference type="InterPro" id="IPR043429">
    <property type="entry name" value="ArtM/GltK/GlnP/TcyL/YhdX-like"/>
</dbReference>
<keyword evidence="5 9" id="KW-0812">Transmembrane</keyword>
<dbReference type="GO" id="GO:0006865">
    <property type="term" value="P:amino acid transport"/>
    <property type="evidence" value="ECO:0007669"/>
    <property type="project" value="UniProtKB-KW"/>
</dbReference>
<comment type="subcellular location">
    <subcellularLocation>
        <location evidence="1 9">Cell membrane</location>
        <topology evidence="1 9">Multi-pass membrane protein</topology>
    </subcellularLocation>
</comment>
<protein>
    <submittedName>
        <fullName evidence="11">Amino acid ABC transporter permease</fullName>
    </submittedName>
</protein>
<evidence type="ECO:0000256" key="7">
    <source>
        <dbReference type="ARBA" id="ARBA00022989"/>
    </source>
</evidence>
<dbReference type="PANTHER" id="PTHR30614">
    <property type="entry name" value="MEMBRANE COMPONENT OF AMINO ACID ABC TRANSPORTER"/>
    <property type="match status" value="1"/>
</dbReference>
<dbReference type="NCBIfam" id="TIGR01726">
    <property type="entry name" value="HEQRo_perm_3TM"/>
    <property type="match status" value="1"/>
</dbReference>
<evidence type="ECO:0000256" key="2">
    <source>
        <dbReference type="ARBA" id="ARBA00010072"/>
    </source>
</evidence>
<feature type="transmembrane region" description="Helical" evidence="9">
    <location>
        <begin position="66"/>
        <end position="83"/>
    </location>
</feature>
<feature type="domain" description="ABC transmembrane type-1" evidence="10">
    <location>
        <begin position="19"/>
        <end position="221"/>
    </location>
</feature>
<dbReference type="SUPFAM" id="SSF161098">
    <property type="entry name" value="MetI-like"/>
    <property type="match status" value="1"/>
</dbReference>
<keyword evidence="12" id="KW-1185">Reference proteome</keyword>
<keyword evidence="4" id="KW-1003">Cell membrane</keyword>
<comment type="caution">
    <text evidence="11">The sequence shown here is derived from an EMBL/GenBank/DDBJ whole genome shotgun (WGS) entry which is preliminary data.</text>
</comment>
<comment type="similarity">
    <text evidence="2">Belongs to the binding-protein-dependent transport system permease family. HisMQ subfamily.</text>
</comment>
<gene>
    <name evidence="11" type="ORF">QJ036_13545</name>
</gene>
<evidence type="ECO:0000256" key="3">
    <source>
        <dbReference type="ARBA" id="ARBA00022448"/>
    </source>
</evidence>
<dbReference type="PROSITE" id="PS50928">
    <property type="entry name" value="ABC_TM1"/>
    <property type="match status" value="1"/>
</dbReference>
<organism evidence="11 12">
    <name type="scientific">Fusibacillus kribbianus</name>
    <dbReference type="NCBI Taxonomy" id="3044208"/>
    <lineage>
        <taxon>Bacteria</taxon>
        <taxon>Bacillati</taxon>
        <taxon>Bacillota</taxon>
        <taxon>Clostridia</taxon>
        <taxon>Lachnospirales</taxon>
        <taxon>Lachnospiraceae</taxon>
        <taxon>Fusibacillus</taxon>
    </lineage>
</organism>
<evidence type="ECO:0000256" key="1">
    <source>
        <dbReference type="ARBA" id="ARBA00004651"/>
    </source>
</evidence>
<dbReference type="PANTHER" id="PTHR30614:SF20">
    <property type="entry name" value="GLUTAMINE TRANSPORT SYSTEM PERMEASE PROTEIN GLNP"/>
    <property type="match status" value="1"/>
</dbReference>
<dbReference type="InterPro" id="IPR010065">
    <property type="entry name" value="AA_ABC_transptr_permease_3TM"/>
</dbReference>